<gene>
    <name evidence="2" type="ORF">J2S23_001959</name>
</gene>
<dbReference type="Gene3D" id="1.10.287.1080">
    <property type="entry name" value="MazG-like"/>
    <property type="match status" value="1"/>
</dbReference>
<sequence length="115" mass="13094">MSDSNKSYSITDLQVYLAHHYQGDRDEQGFFMKLVEEVGEVAEVLNQRAGRKAQDKADLDAELVTELADIIHYVVAIAAINGLNLSQTIIEKDKKAAIKYQHKRNLEEFLRKSKD</sequence>
<proteinExistence type="predicted"/>
<dbReference type="Proteomes" id="UP001223079">
    <property type="component" value="Unassembled WGS sequence"/>
</dbReference>
<protein>
    <submittedName>
        <fullName evidence="2">NTP pyrophosphatase (Non-canonical NTP hydrolase)</fullName>
    </submittedName>
</protein>
<comment type="caution">
    <text evidence="2">The sequence shown here is derived from an EMBL/GenBank/DDBJ whole genome shotgun (WGS) entry which is preliminary data.</text>
</comment>
<evidence type="ECO:0000313" key="3">
    <source>
        <dbReference type="Proteomes" id="UP001223079"/>
    </source>
</evidence>
<dbReference type="EMBL" id="JAUSTM010000025">
    <property type="protein sequence ID" value="MDQ0223384.1"/>
    <property type="molecule type" value="Genomic_DNA"/>
</dbReference>
<reference evidence="2 3" key="1">
    <citation type="submission" date="2023-07" db="EMBL/GenBank/DDBJ databases">
        <title>Genomic Encyclopedia of Type Strains, Phase IV (KMG-IV): sequencing the most valuable type-strain genomes for metagenomic binning, comparative biology and taxonomic classification.</title>
        <authorList>
            <person name="Goeker M."/>
        </authorList>
    </citation>
    <scope>NUCLEOTIDE SEQUENCE [LARGE SCALE GENOMIC DNA]</scope>
    <source>
        <strain evidence="2 3">DSM 105143</strain>
    </source>
</reference>
<keyword evidence="3" id="KW-1185">Reference proteome</keyword>
<dbReference type="SUPFAM" id="SSF101386">
    <property type="entry name" value="all-alpha NTP pyrophosphatases"/>
    <property type="match status" value="1"/>
</dbReference>
<evidence type="ECO:0000313" key="2">
    <source>
        <dbReference type="EMBL" id="MDQ0223384.1"/>
    </source>
</evidence>
<organism evidence="2 3">
    <name type="scientific">Streptococcus moroccensis</name>
    <dbReference type="NCBI Taxonomy" id="1451356"/>
    <lineage>
        <taxon>Bacteria</taxon>
        <taxon>Bacillati</taxon>
        <taxon>Bacillota</taxon>
        <taxon>Bacilli</taxon>
        <taxon>Lactobacillales</taxon>
        <taxon>Streptococcaceae</taxon>
        <taxon>Streptococcus</taxon>
    </lineage>
</organism>
<name>A0ABT9YUI4_9STRE</name>
<dbReference type="GO" id="GO:0016787">
    <property type="term" value="F:hydrolase activity"/>
    <property type="evidence" value="ECO:0007669"/>
    <property type="project" value="UniProtKB-KW"/>
</dbReference>
<dbReference type="RefSeq" id="WP_307122534.1">
    <property type="nucleotide sequence ID" value="NZ_JAUSTM010000025.1"/>
</dbReference>
<dbReference type="InterPro" id="IPR004518">
    <property type="entry name" value="MazG-like_dom"/>
</dbReference>
<evidence type="ECO:0000259" key="1">
    <source>
        <dbReference type="Pfam" id="PF03819"/>
    </source>
</evidence>
<keyword evidence="2" id="KW-0378">Hydrolase</keyword>
<feature type="domain" description="NTP pyrophosphohydrolase MazG-like" evidence="1">
    <location>
        <begin position="33"/>
        <end position="89"/>
    </location>
</feature>
<dbReference type="Pfam" id="PF03819">
    <property type="entry name" value="MazG"/>
    <property type="match status" value="1"/>
</dbReference>
<accession>A0ABT9YUI4</accession>